<dbReference type="AlphaFoldDB" id="A0A1H8P995"/>
<name>A0A1H8P995_9EURY</name>
<keyword evidence="2" id="KW-1185">Reference proteome</keyword>
<gene>
    <name evidence="1" type="ORF">SAMN04487948_102166</name>
</gene>
<dbReference type="OrthoDB" id="268322at2157"/>
<proteinExistence type="predicted"/>
<accession>A0A1H8P995</accession>
<dbReference type="InterPro" id="IPR056231">
    <property type="entry name" value="VNG_1110C-like"/>
</dbReference>
<organism evidence="1 2">
    <name type="scientific">Halogranum amylolyticum</name>
    <dbReference type="NCBI Taxonomy" id="660520"/>
    <lineage>
        <taxon>Archaea</taxon>
        <taxon>Methanobacteriati</taxon>
        <taxon>Methanobacteriota</taxon>
        <taxon>Stenosarchaea group</taxon>
        <taxon>Halobacteria</taxon>
        <taxon>Halobacteriales</taxon>
        <taxon>Haloferacaceae</taxon>
    </lineage>
</organism>
<evidence type="ECO:0000313" key="1">
    <source>
        <dbReference type="EMBL" id="SEO38529.1"/>
    </source>
</evidence>
<evidence type="ECO:0000313" key="2">
    <source>
        <dbReference type="Proteomes" id="UP000199126"/>
    </source>
</evidence>
<protein>
    <submittedName>
        <fullName evidence="1">Uncharacterized protein</fullName>
    </submittedName>
</protein>
<dbReference type="EMBL" id="FODV01000002">
    <property type="protein sequence ID" value="SEO38529.1"/>
    <property type="molecule type" value="Genomic_DNA"/>
</dbReference>
<dbReference type="Proteomes" id="UP000199126">
    <property type="component" value="Unassembled WGS sequence"/>
</dbReference>
<dbReference type="Pfam" id="PF24397">
    <property type="entry name" value="VNG_1110C"/>
    <property type="match status" value="1"/>
</dbReference>
<dbReference type="RefSeq" id="WP_089821258.1">
    <property type="nucleotide sequence ID" value="NZ_FODV01000002.1"/>
</dbReference>
<reference evidence="2" key="1">
    <citation type="submission" date="2016-10" db="EMBL/GenBank/DDBJ databases">
        <authorList>
            <person name="Varghese N."/>
            <person name="Submissions S."/>
        </authorList>
    </citation>
    <scope>NUCLEOTIDE SEQUENCE [LARGE SCALE GENOMIC DNA]</scope>
    <source>
        <strain evidence="2">CGMCC 1.10121</strain>
    </source>
</reference>
<sequence>MPDPARLRDSTEIVLPCGSLDGLRDELEAEFTVSVFSRSEAQCRIVGSPVEIKAVNDYLARHGVSLP</sequence>